<dbReference type="Gene3D" id="1.10.287.1490">
    <property type="match status" value="1"/>
</dbReference>
<organism evidence="3 4">
    <name type="scientific">Plasmodium berghei</name>
    <dbReference type="NCBI Taxonomy" id="5821"/>
    <lineage>
        <taxon>Eukaryota</taxon>
        <taxon>Sar</taxon>
        <taxon>Alveolata</taxon>
        <taxon>Apicomplexa</taxon>
        <taxon>Aconoidasida</taxon>
        <taxon>Haemosporida</taxon>
        <taxon>Plasmodiidae</taxon>
        <taxon>Plasmodium</taxon>
        <taxon>Plasmodium (Vinckeia)</taxon>
    </lineage>
</organism>
<feature type="compositionally biased region" description="Basic and acidic residues" evidence="2">
    <location>
        <begin position="804"/>
        <end position="827"/>
    </location>
</feature>
<accession>A0A1C6YNM2</accession>
<dbReference type="Proteomes" id="UP000516480">
    <property type="component" value="Chromosome 12"/>
</dbReference>
<dbReference type="EMBL" id="LT608148">
    <property type="protein sequence ID" value="SCM24933.1"/>
    <property type="molecule type" value="Genomic_DNA"/>
</dbReference>
<reference evidence="3 4" key="1">
    <citation type="submission" date="2016-08" db="EMBL/GenBank/DDBJ databases">
        <authorList>
            <consortium name="Pathogen Informatics"/>
        </authorList>
    </citation>
    <scope>NUCLEOTIDE SEQUENCE [LARGE SCALE GENOMIC DNA]</scope>
    <source>
        <strain evidence="3 4">NK65 ny</strain>
    </source>
</reference>
<feature type="region of interest" description="Disordered" evidence="2">
    <location>
        <begin position="487"/>
        <end position="517"/>
    </location>
</feature>
<feature type="region of interest" description="Disordered" evidence="2">
    <location>
        <begin position="324"/>
        <end position="350"/>
    </location>
</feature>
<dbReference type="VEuPathDB" id="PlasmoDB:PBANKA_1216800"/>
<evidence type="ECO:0000313" key="4">
    <source>
        <dbReference type="Proteomes" id="UP000516480"/>
    </source>
</evidence>
<keyword evidence="1" id="KW-0175">Coiled coil</keyword>
<gene>
    <name evidence="3" type="ORF">PBNK65NY_000320200</name>
</gene>
<feature type="region of interest" description="Disordered" evidence="2">
    <location>
        <begin position="609"/>
        <end position="664"/>
    </location>
</feature>
<feature type="compositionally biased region" description="Basic and acidic residues" evidence="2">
    <location>
        <begin position="836"/>
        <end position="862"/>
    </location>
</feature>
<feature type="coiled-coil region" evidence="1">
    <location>
        <begin position="1492"/>
        <end position="1639"/>
    </location>
</feature>
<evidence type="ECO:0000256" key="1">
    <source>
        <dbReference type="SAM" id="Coils"/>
    </source>
</evidence>
<proteinExistence type="predicted"/>
<protein>
    <submittedName>
        <fullName evidence="3">Uncharacterized protein</fullName>
    </submittedName>
</protein>
<sequence>MELHKLLENKLSIEESQNINTKDSDMHLNTINEDDKIATEKICVLKIKNCDNEKEDLPNSSCGNINLKKKGNALQYYNDQKYDGLNNALTSESFNNIKIKKKCYEKNDTINLDITSTTGNLYHNINYDYIDKQVHNLLESGNSSDEQGEIIKNEKEQIKTKIEEDEIENNEGMQGLKHIEGSLLFSSFSNDEFMKIEKNESIPFHSDEINFIYEDEINNIILSHEQKICTFTSLLNDNEKKEENYANYFRGRNENSIESYNGNDNESFDSNIKTGKSCKECGELDSEDDKEIKNILNILQNLRDYNFNDTNAIDNDDNYENMEEKDELNNTEHSYNCENENNNNKKHDDTIIHDKNIPFLGTDYIPNDIASNKKDTDSANDQTGSDEDKDNIEHFNIKKLKDKYKKYVFSLSDHDEYQQSDRSVQSQNGEEPIEETYYNSDTNIKQKKKKKKKSDKYQEDGNSSNTYNIGGNKYNYKYINGMSNSDMNGNPISDSNNNFDKMKNRKKKKKKETIEENELNEIDELQTDSYDKENPHRNLTNEQNLEYYNLPVKPNVLHIESQESWQNKISATNDCIINSKHISVSFYNHEIGSCAEIGKERSDIYTKVGDTENSNNDNGNETKHKTNNKKEIEETWKPSEINNDIVNSTQSSKNEENENSEQMRKKKLIKENINILRNDNKNLKIIDEINQNINSLNFEYLKKNEFNLDINYTNDTVQNVSIQKDNNISEKIEKVEITNNNLLDENLNFDYYLKTLHNLKSRIHQEISGNDSSSNSNSNSLNKKYITINEEKSENKAIQNSDEISEKKERENDDNRNEKSRNTEYKENTNSNFQKEPNEPSEKKIIKDKHQDKEEESKEIVLKKKGGKKKKKKRHALDNNEKDVSQSNTQIELVEKNIVLKNTVKDLQNQITNYKKMEKLFDKNKKKYKNKLAIINEYEKKIDCIIIDFNKLKDKCANKEKKISKLEEITKYMNEQFSISKIQFENKMNEYVIFLKKKDSEIYMLKELIKEKEKVISFNENILKQYKADIDDMLKQNIERVEHVKNKLKIQQNMISEKDLKITKREEDIRVNEAKINAMENKIKALQNQIELEVKEKNEFKKNYEKENKEKDTLSKKLDEVVKEKNNLHYKIEELLKTEKNIIDDKAELLECKNELSIENEKIKFEINTMIIEKEKMEEKYNLANSKKEQINNEMEILKKTYENNVNELEKLQEDFKNVQKNYNQLKEEKDRIEKSYSTEVEEKNKIQNILEATKNELETRENQKELLQIDLNNLQKYLDETVIKNEDEIRGLKKQLSELEAKLEEANNLYFKEKEVIEKLNKEKNKFIKEFDKLKNKNKKITSKMKETQISNEKTINDVIKEKNESLEKEKNKFTEKVQSLEQAFQESYNELHCQKKNIQNELEELKIINQDIKNNSKNLLNVNDALVKEMKAYNIEKEQFIKGLKNIKEAYIKIKNQNQQLKKNAFSFIQKDIEQNYVPINIHNTALNEKKTYISEIDILKSKVKKSENDITNLFKEKSELSEKLKKINQQNEDLNTNIKVKSKITEDIMRTVEKLKSDIANKEEEIKKKTLEIKKMEREYKTLLDDYKMEKKNLIAKYENELDEYMNKCEFAHSKYKKYEEEVKEMKSKLKMKDEILEYTHKEIENIKESFCKEYEHKIQVVIEEKDKEIHAMQKKFKDLNEENTENKNEIAKLGKMLEDANKKIKKRDMEMYILLDENKKQKEKAAKKMNKVNELLNNLQKEYTDNIP</sequence>
<feature type="compositionally biased region" description="Polar residues" evidence="2">
    <location>
        <begin position="420"/>
        <end position="429"/>
    </location>
</feature>
<evidence type="ECO:0000313" key="3">
    <source>
        <dbReference type="EMBL" id="SCM24933.1"/>
    </source>
</evidence>
<feature type="region of interest" description="Disordered" evidence="2">
    <location>
        <begin position="416"/>
        <end position="472"/>
    </location>
</feature>
<feature type="region of interest" description="Disordered" evidence="2">
    <location>
        <begin position="791"/>
        <end position="885"/>
    </location>
</feature>
<feature type="coiled-coil region" evidence="1">
    <location>
        <begin position="1160"/>
        <end position="1466"/>
    </location>
</feature>
<feature type="region of interest" description="Disordered" evidence="2">
    <location>
        <begin position="368"/>
        <end position="390"/>
    </location>
</feature>
<feature type="coiled-coil region" evidence="1">
    <location>
        <begin position="1069"/>
        <end position="1124"/>
    </location>
</feature>
<feature type="compositionally biased region" description="Basic residues" evidence="2">
    <location>
        <begin position="863"/>
        <end position="875"/>
    </location>
</feature>
<feature type="compositionally biased region" description="Basic residues" evidence="2">
    <location>
        <begin position="445"/>
        <end position="454"/>
    </location>
</feature>
<feature type="compositionally biased region" description="Basic and acidic residues" evidence="2">
    <location>
        <begin position="620"/>
        <end position="637"/>
    </location>
</feature>
<name>A0A1C6YNM2_PLABE</name>
<feature type="coiled-coil region" evidence="1">
    <location>
        <begin position="1666"/>
        <end position="1746"/>
    </location>
</feature>
<evidence type="ECO:0000256" key="2">
    <source>
        <dbReference type="SAM" id="MobiDB-lite"/>
    </source>
</evidence>